<sequence>MDQATTGRVMGAAVAQLPHTYDSRCALQHADASATRTRITTAATRTLTRASVGCTTHPYALGNSTNLRVTRPSPLFPSTVLSSLSTLVLFIMAASFGLPPVLASTTLITVHINSPSCWYKPAFMPNRGSLSDVDLLANSYDMVVPVRESNELTGQTEPGNGGFPGPISGFPPPPASTAAATNSTGQTPGSLSSGAGRRAAFLRSPAWCVLSSTTYGYYQFDTTKTSLLRYENCTDNACVNGCTLAASAAYPPPTTDDFYTNDTCNGLVYKITNPSDVPTPLPSVDAYSRYMVSSVYPFSSTSRPCSGIPRTSNLVKIYDNCTLISVPGAPLAYAISQVLDEQVSQKLCRDRTCSTCATSNSFAPWSRSNECIPRGLTRVRGLIFPQDASNSTQPVMVNPSVSDSPPSLPNAFTTPVIVAIAAAGTALLIMIGLLIWCIASRVGRKRHDNEKIPYQQQQQPSVVLPPRIATIVASSGQPQGTSVYGANHHTSNQQNAFSASKIVQILEQPHTVVVDYEPQMTDELRLVIGDQVILESVWSDGWAQAYNITSGERGTLAIATLDSASQTAPSTTTTTAY</sequence>
<name>A0ABQ8F6F6_9FUNG</name>
<organism evidence="3 4">
    <name type="scientific">Batrachochytrium salamandrivorans</name>
    <dbReference type="NCBI Taxonomy" id="1357716"/>
    <lineage>
        <taxon>Eukaryota</taxon>
        <taxon>Fungi</taxon>
        <taxon>Fungi incertae sedis</taxon>
        <taxon>Chytridiomycota</taxon>
        <taxon>Chytridiomycota incertae sedis</taxon>
        <taxon>Chytridiomycetes</taxon>
        <taxon>Rhizophydiales</taxon>
        <taxon>Rhizophydiales incertae sedis</taxon>
        <taxon>Batrachochytrium</taxon>
    </lineage>
</organism>
<accession>A0ABQ8F6F6</accession>
<dbReference type="EMBL" id="JAFCIX010000362">
    <property type="protein sequence ID" value="KAH6593057.1"/>
    <property type="molecule type" value="Genomic_DNA"/>
</dbReference>
<dbReference type="SUPFAM" id="SSF50044">
    <property type="entry name" value="SH3-domain"/>
    <property type="match status" value="1"/>
</dbReference>
<dbReference type="InterPro" id="IPR036028">
    <property type="entry name" value="SH3-like_dom_sf"/>
</dbReference>
<keyword evidence="2" id="KW-0472">Membrane</keyword>
<keyword evidence="2" id="KW-1133">Transmembrane helix</keyword>
<dbReference type="Proteomes" id="UP001648503">
    <property type="component" value="Unassembled WGS sequence"/>
</dbReference>
<evidence type="ECO:0000313" key="4">
    <source>
        <dbReference type="Proteomes" id="UP001648503"/>
    </source>
</evidence>
<feature type="transmembrane region" description="Helical" evidence="2">
    <location>
        <begin position="416"/>
        <end position="439"/>
    </location>
</feature>
<keyword evidence="2" id="KW-0812">Transmembrane</keyword>
<keyword evidence="4" id="KW-1185">Reference proteome</keyword>
<proteinExistence type="predicted"/>
<feature type="transmembrane region" description="Helical" evidence="2">
    <location>
        <begin position="75"/>
        <end position="98"/>
    </location>
</feature>
<evidence type="ECO:0000256" key="2">
    <source>
        <dbReference type="SAM" id="Phobius"/>
    </source>
</evidence>
<dbReference type="Gene3D" id="2.30.30.40">
    <property type="entry name" value="SH3 Domains"/>
    <property type="match status" value="1"/>
</dbReference>
<evidence type="ECO:0000256" key="1">
    <source>
        <dbReference type="SAM" id="MobiDB-lite"/>
    </source>
</evidence>
<evidence type="ECO:0000313" key="3">
    <source>
        <dbReference type="EMBL" id="KAH6593057.1"/>
    </source>
</evidence>
<feature type="region of interest" description="Disordered" evidence="1">
    <location>
        <begin position="151"/>
        <end position="193"/>
    </location>
</feature>
<gene>
    <name evidence="3" type="ORF">BASA50_007639</name>
</gene>
<evidence type="ECO:0008006" key="5">
    <source>
        <dbReference type="Google" id="ProtNLM"/>
    </source>
</evidence>
<protein>
    <recommendedName>
        <fullName evidence="5">SH3 domain-containing protein</fullName>
    </recommendedName>
</protein>
<reference evidence="3 4" key="1">
    <citation type="submission" date="2021-02" db="EMBL/GenBank/DDBJ databases">
        <title>Variation within the Batrachochytrium salamandrivorans European outbreak.</title>
        <authorList>
            <person name="Kelly M."/>
            <person name="Pasmans F."/>
            <person name="Shea T.P."/>
            <person name="Munoz J.F."/>
            <person name="Carranza S."/>
            <person name="Cuomo C.A."/>
            <person name="Martel A."/>
        </authorList>
    </citation>
    <scope>NUCLEOTIDE SEQUENCE [LARGE SCALE GENOMIC DNA]</scope>
    <source>
        <strain evidence="3 4">AMFP18/2</strain>
    </source>
</reference>
<comment type="caution">
    <text evidence="3">The sequence shown here is derived from an EMBL/GenBank/DDBJ whole genome shotgun (WGS) entry which is preliminary data.</text>
</comment>